<dbReference type="Pfam" id="PF00134">
    <property type="entry name" value="Cyclin_N"/>
    <property type="match status" value="1"/>
</dbReference>
<dbReference type="SUPFAM" id="SSF47954">
    <property type="entry name" value="Cyclin-like"/>
    <property type="match status" value="2"/>
</dbReference>
<dbReference type="HOGENOM" id="CLU_020695_13_3_1"/>
<feature type="compositionally biased region" description="Polar residues" evidence="6">
    <location>
        <begin position="98"/>
        <end position="107"/>
    </location>
</feature>
<dbReference type="InterPro" id="IPR006671">
    <property type="entry name" value="Cyclin_N"/>
</dbReference>
<dbReference type="InterPro" id="IPR013763">
    <property type="entry name" value="Cyclin-like_dom"/>
</dbReference>
<feature type="signal peptide" evidence="7">
    <location>
        <begin position="1"/>
        <end position="21"/>
    </location>
</feature>
<keyword evidence="3 5" id="KW-0195">Cyclin</keyword>
<keyword evidence="2" id="KW-0132">Cell division</keyword>
<reference evidence="10" key="1">
    <citation type="journal article" date="2009" name="Rice">
        <title>De Novo Next Generation Sequencing of Plant Genomes.</title>
        <authorList>
            <person name="Rounsley S."/>
            <person name="Marri P.R."/>
            <person name="Yu Y."/>
            <person name="He R."/>
            <person name="Sisneros N."/>
            <person name="Goicoechea J.L."/>
            <person name="Lee S.J."/>
            <person name="Angelova A."/>
            <person name="Kudrna D."/>
            <person name="Luo M."/>
            <person name="Affourtit J."/>
            <person name="Desany B."/>
            <person name="Knight J."/>
            <person name="Niazi F."/>
            <person name="Egholm M."/>
            <person name="Wing R.A."/>
        </authorList>
    </citation>
    <scope>NUCLEOTIDE SEQUENCE [LARGE SCALE GENOMIC DNA]</scope>
    <source>
        <strain evidence="10">cv. IRGC 105608</strain>
    </source>
</reference>
<protein>
    <submittedName>
        <fullName evidence="10">Uncharacterized protein</fullName>
    </submittedName>
</protein>
<feature type="domain" description="Cyclin-like" evidence="8">
    <location>
        <begin position="301"/>
        <end position="385"/>
    </location>
</feature>
<dbReference type="Proteomes" id="UP000026960">
    <property type="component" value="Chromosome 12"/>
</dbReference>
<evidence type="ECO:0000259" key="9">
    <source>
        <dbReference type="SMART" id="SM01332"/>
    </source>
</evidence>
<dbReference type="eggNOG" id="KOG0654">
    <property type="taxonomic scope" value="Eukaryota"/>
</dbReference>
<dbReference type="PANTHER" id="PTHR10177">
    <property type="entry name" value="CYCLINS"/>
    <property type="match status" value="1"/>
</dbReference>
<dbReference type="SMART" id="SM01332">
    <property type="entry name" value="Cyclin_C"/>
    <property type="match status" value="1"/>
</dbReference>
<dbReference type="Pfam" id="PF02984">
    <property type="entry name" value="Cyclin_C"/>
    <property type="match status" value="1"/>
</dbReference>
<evidence type="ECO:0000256" key="7">
    <source>
        <dbReference type="SAM" id="SignalP"/>
    </source>
</evidence>
<dbReference type="PaxDb" id="65489-OBART12G13050.1"/>
<dbReference type="InterPro" id="IPR004367">
    <property type="entry name" value="Cyclin_C-dom"/>
</dbReference>
<dbReference type="STRING" id="65489.A0A0D3HUS9"/>
<reference evidence="10" key="2">
    <citation type="submission" date="2015-03" db="UniProtKB">
        <authorList>
            <consortium name="EnsemblPlants"/>
        </authorList>
    </citation>
    <scope>IDENTIFICATION</scope>
</reference>
<evidence type="ECO:0000256" key="1">
    <source>
        <dbReference type="ARBA" id="ARBA00006955"/>
    </source>
</evidence>
<feature type="chain" id="PRO_5002264153" evidence="7">
    <location>
        <begin position="22"/>
        <end position="525"/>
    </location>
</feature>
<dbReference type="CDD" id="cd20506">
    <property type="entry name" value="CYCLIN_AtCycA-like_rpt2"/>
    <property type="match status" value="1"/>
</dbReference>
<organism evidence="10">
    <name type="scientific">Oryza barthii</name>
    <dbReference type="NCBI Taxonomy" id="65489"/>
    <lineage>
        <taxon>Eukaryota</taxon>
        <taxon>Viridiplantae</taxon>
        <taxon>Streptophyta</taxon>
        <taxon>Embryophyta</taxon>
        <taxon>Tracheophyta</taxon>
        <taxon>Spermatophyta</taxon>
        <taxon>Magnoliopsida</taxon>
        <taxon>Liliopsida</taxon>
        <taxon>Poales</taxon>
        <taxon>Poaceae</taxon>
        <taxon>BOP clade</taxon>
        <taxon>Oryzoideae</taxon>
        <taxon>Oryzeae</taxon>
        <taxon>Oryzinae</taxon>
        <taxon>Oryza</taxon>
    </lineage>
</organism>
<dbReference type="Gramene" id="OBART12G13050.1">
    <property type="protein sequence ID" value="OBART12G13050.1"/>
    <property type="gene ID" value="OBART12G13050"/>
</dbReference>
<feature type="domain" description="Cyclin C-terminal" evidence="9">
    <location>
        <begin position="394"/>
        <end position="517"/>
    </location>
</feature>
<keyword evidence="4" id="KW-0131">Cell cycle</keyword>
<dbReference type="FunFam" id="1.10.472.10:FF:000001">
    <property type="entry name" value="G2/mitotic-specific cyclin"/>
    <property type="match status" value="1"/>
</dbReference>
<dbReference type="InterPro" id="IPR048258">
    <property type="entry name" value="Cyclins_cyclin-box"/>
</dbReference>
<evidence type="ECO:0000313" key="11">
    <source>
        <dbReference type="Proteomes" id="UP000026960"/>
    </source>
</evidence>
<dbReference type="AlphaFoldDB" id="A0A0D3HUS9"/>
<dbReference type="SMART" id="SM00385">
    <property type="entry name" value="CYCLIN"/>
    <property type="match status" value="2"/>
</dbReference>
<dbReference type="Gene3D" id="1.10.472.10">
    <property type="entry name" value="Cyclin-like"/>
    <property type="match status" value="2"/>
</dbReference>
<dbReference type="InterPro" id="IPR039361">
    <property type="entry name" value="Cyclin"/>
</dbReference>
<sequence length="525" mass="58699">MSSFSSTPLILLSSSSLLLQGNDEYMDPNDLHQAHMAGRKENPVLTACQAPSGRITRAQAAANRGRFGFAPSVSLPARTERKQTAKGKTKRGALDEITSASTATSAPQPKRRTVLKDVTNIGCANSSKNCTTTSKLQQKSKPTQRVKQIPSKKQCAKKVPKLPPPAVAGTSFVIDSKSSEETQKVELLAKAEEPTNLFENEGLLSLQNIERNRDSNCHEAFFEARNAMDKHELADSKPGDSSGLGFIDIDNDNGNPQMCASYASEIYTNLMASELIRRPRSNYMEALQRDITKRMRGILIDWLVEVSEEYKLVPDTLYLTIDLIDRFLSQHYIERQKLQLLGITSMLIASKYEEICAPRVEEFCFITDNTYTKAEVLKMEGLVLNDLGFHLSVPTTKTFLRRFLRAAQASRNVPSITLGYLANYLAELTLIDYSFLKFLPSVVAASAVFLARWTLDQSDIPWNHTLEHYTSYKSSDIQICVCALRELQHNTSNCPLNAIREKYRQQKFECVANLTSPELGQSLFS</sequence>
<dbReference type="GO" id="GO:0051301">
    <property type="term" value="P:cell division"/>
    <property type="evidence" value="ECO:0007669"/>
    <property type="project" value="UniProtKB-KW"/>
</dbReference>
<evidence type="ECO:0000259" key="8">
    <source>
        <dbReference type="SMART" id="SM00385"/>
    </source>
</evidence>
<proteinExistence type="inferred from homology"/>
<comment type="similarity">
    <text evidence="1">Belongs to the cyclin family. Cyclin AB subfamily.</text>
</comment>
<evidence type="ECO:0000256" key="6">
    <source>
        <dbReference type="SAM" id="MobiDB-lite"/>
    </source>
</evidence>
<feature type="domain" description="Cyclin-like" evidence="8">
    <location>
        <begin position="398"/>
        <end position="486"/>
    </location>
</feature>
<evidence type="ECO:0000256" key="3">
    <source>
        <dbReference type="ARBA" id="ARBA00023127"/>
    </source>
</evidence>
<dbReference type="PROSITE" id="PS00292">
    <property type="entry name" value="CYCLINS"/>
    <property type="match status" value="1"/>
</dbReference>
<dbReference type="PIRSF" id="PIRSF001771">
    <property type="entry name" value="Cyclin_A_B_D_E"/>
    <property type="match status" value="1"/>
</dbReference>
<evidence type="ECO:0000313" key="10">
    <source>
        <dbReference type="EnsemblPlants" id="OBART12G13050.1"/>
    </source>
</evidence>
<dbReference type="EnsemblPlants" id="OBART12G13050.1">
    <property type="protein sequence ID" value="OBART12G13050.1"/>
    <property type="gene ID" value="OBART12G13050"/>
</dbReference>
<keyword evidence="11" id="KW-1185">Reference proteome</keyword>
<dbReference type="GO" id="GO:0044772">
    <property type="term" value="P:mitotic cell cycle phase transition"/>
    <property type="evidence" value="ECO:0007669"/>
    <property type="project" value="InterPro"/>
</dbReference>
<evidence type="ECO:0000256" key="4">
    <source>
        <dbReference type="ARBA" id="ARBA00023306"/>
    </source>
</evidence>
<dbReference type="FunFam" id="1.10.472.10:FF:000013">
    <property type="entry name" value="Cyclin A1"/>
    <property type="match status" value="1"/>
</dbReference>
<dbReference type="InterPro" id="IPR046965">
    <property type="entry name" value="Cyclin_A/B-like"/>
</dbReference>
<accession>A0A0D3HUS9</accession>
<name>A0A0D3HUS9_9ORYZ</name>
<evidence type="ECO:0000256" key="2">
    <source>
        <dbReference type="ARBA" id="ARBA00022618"/>
    </source>
</evidence>
<keyword evidence="7" id="KW-0732">Signal</keyword>
<evidence type="ECO:0000256" key="5">
    <source>
        <dbReference type="RuleBase" id="RU000383"/>
    </source>
</evidence>
<dbReference type="CDD" id="cd20562">
    <property type="entry name" value="CYCLIN_AtCycA_like_rpt1"/>
    <property type="match status" value="1"/>
</dbReference>
<dbReference type="InterPro" id="IPR036915">
    <property type="entry name" value="Cyclin-like_sf"/>
</dbReference>
<dbReference type="GO" id="GO:0016538">
    <property type="term" value="F:cyclin-dependent protein serine/threonine kinase regulator activity"/>
    <property type="evidence" value="ECO:0007669"/>
    <property type="project" value="InterPro"/>
</dbReference>
<feature type="region of interest" description="Disordered" evidence="6">
    <location>
        <begin position="80"/>
        <end position="111"/>
    </location>
</feature>